<keyword evidence="2" id="KW-1185">Reference proteome</keyword>
<sequence length="218" mass="25215">MGIITGLLGLFGCNSKTNADKKNSKPTFEEQFETFKQLGFTLNQGIDTSDINRWKNKHKEFEDQPYHLMYQTLGSTIEREPWTPLTNKCWDFDLEAIEDHGAYVDIMKNISRITNGELLFENIEDYVNIEEGKAWVSFTCKGDSYKWELKVDNDWADGGIFDKVQTLADKYKTKGRFTFFNTGGQDFVLGYYTSEELEKIRQATGLEIVWLKAKGQIH</sequence>
<organism evidence="1 2">
    <name type="scientific">Flavobacterium flavipallidum</name>
    <dbReference type="NCBI Taxonomy" id="3139140"/>
    <lineage>
        <taxon>Bacteria</taxon>
        <taxon>Pseudomonadati</taxon>
        <taxon>Bacteroidota</taxon>
        <taxon>Flavobacteriia</taxon>
        <taxon>Flavobacteriales</taxon>
        <taxon>Flavobacteriaceae</taxon>
        <taxon>Flavobacterium</taxon>
    </lineage>
</organism>
<evidence type="ECO:0000313" key="1">
    <source>
        <dbReference type="EMBL" id="MEL1241593.1"/>
    </source>
</evidence>
<name>A0ABU9HN72_9FLAO</name>
<comment type="caution">
    <text evidence="1">The sequence shown here is derived from an EMBL/GenBank/DDBJ whole genome shotgun (WGS) entry which is preliminary data.</text>
</comment>
<gene>
    <name evidence="1" type="ORF">AAEO59_11085</name>
</gene>
<evidence type="ECO:0008006" key="3">
    <source>
        <dbReference type="Google" id="ProtNLM"/>
    </source>
</evidence>
<dbReference type="EMBL" id="JBBYHU010000022">
    <property type="protein sequence ID" value="MEL1241593.1"/>
    <property type="molecule type" value="Genomic_DNA"/>
</dbReference>
<accession>A0ABU9HN72</accession>
<dbReference type="Proteomes" id="UP001398556">
    <property type="component" value="Unassembled WGS sequence"/>
</dbReference>
<protein>
    <recommendedName>
        <fullName evidence="3">Lipoprotein</fullName>
    </recommendedName>
</protein>
<evidence type="ECO:0000313" key="2">
    <source>
        <dbReference type="Proteomes" id="UP001398556"/>
    </source>
</evidence>
<dbReference type="RefSeq" id="WP_341700807.1">
    <property type="nucleotide sequence ID" value="NZ_JBBYHU010000022.1"/>
</dbReference>
<reference evidence="1 2" key="1">
    <citation type="submission" date="2024-04" db="EMBL/GenBank/DDBJ databases">
        <title>Flavobacterium sp. DGU99 16S ribosomal RNA gene Genome sequencing and assembly.</title>
        <authorList>
            <person name="Park S."/>
        </authorList>
    </citation>
    <scope>NUCLEOTIDE SEQUENCE [LARGE SCALE GENOMIC DNA]</scope>
    <source>
        <strain evidence="1 2">DGU99</strain>
    </source>
</reference>
<proteinExistence type="predicted"/>